<evidence type="ECO:0008006" key="4">
    <source>
        <dbReference type="Google" id="ProtNLM"/>
    </source>
</evidence>
<evidence type="ECO:0000256" key="1">
    <source>
        <dbReference type="SAM" id="SignalP"/>
    </source>
</evidence>
<dbReference type="RefSeq" id="WP_369312709.1">
    <property type="nucleotide sequence ID" value="NZ_JBEHZE010000001.1"/>
</dbReference>
<protein>
    <recommendedName>
        <fullName evidence="4">Secreted protein</fullName>
    </recommendedName>
</protein>
<gene>
    <name evidence="2" type="ORF">ABFZ84_04375</name>
</gene>
<evidence type="ECO:0000313" key="2">
    <source>
        <dbReference type="EMBL" id="MEX6632777.1"/>
    </source>
</evidence>
<comment type="caution">
    <text evidence="2">The sequence shown here is derived from an EMBL/GenBank/DDBJ whole genome shotgun (WGS) entry which is preliminary data.</text>
</comment>
<sequence length="85" mass="8555">MKNIFGTLAAAGLVLSALPASASELEANCESYAEANGTDPSGCSCLADTADAAVAEELSTVETEADLEMLSDTAKAAIQACWPDA</sequence>
<keyword evidence="3" id="KW-1185">Reference proteome</keyword>
<name>A0ABV3Z631_9PROT</name>
<dbReference type="Proteomes" id="UP001560685">
    <property type="component" value="Unassembled WGS sequence"/>
</dbReference>
<feature type="signal peptide" evidence="1">
    <location>
        <begin position="1"/>
        <end position="22"/>
    </location>
</feature>
<keyword evidence="1" id="KW-0732">Signal</keyword>
<proteinExistence type="predicted"/>
<feature type="chain" id="PRO_5045060592" description="Secreted protein" evidence="1">
    <location>
        <begin position="23"/>
        <end position="85"/>
    </location>
</feature>
<organism evidence="2 3">
    <name type="scientific">Hyphococcus lacteus</name>
    <dbReference type="NCBI Taxonomy" id="3143536"/>
    <lineage>
        <taxon>Bacteria</taxon>
        <taxon>Pseudomonadati</taxon>
        <taxon>Pseudomonadota</taxon>
        <taxon>Alphaproteobacteria</taxon>
        <taxon>Parvularculales</taxon>
        <taxon>Parvularculaceae</taxon>
        <taxon>Hyphococcus</taxon>
    </lineage>
</organism>
<accession>A0ABV3Z631</accession>
<dbReference type="EMBL" id="JBEHZE010000001">
    <property type="protein sequence ID" value="MEX6632777.1"/>
    <property type="molecule type" value="Genomic_DNA"/>
</dbReference>
<reference evidence="2 3" key="1">
    <citation type="submission" date="2024-05" db="EMBL/GenBank/DDBJ databases">
        <title>Three bacterial strains, DH-69, EH-24, and ECK-19 isolated from coastal sediments.</title>
        <authorList>
            <person name="Ye Y.-Q."/>
            <person name="Du Z.-J."/>
        </authorList>
    </citation>
    <scope>NUCLEOTIDE SEQUENCE [LARGE SCALE GENOMIC DNA]</scope>
    <source>
        <strain evidence="2 3">ECK-19</strain>
    </source>
</reference>
<evidence type="ECO:0000313" key="3">
    <source>
        <dbReference type="Proteomes" id="UP001560685"/>
    </source>
</evidence>